<dbReference type="STRING" id="217031.ABB05_06065"/>
<feature type="transmembrane region" description="Helical" evidence="1">
    <location>
        <begin position="162"/>
        <end position="180"/>
    </location>
</feature>
<name>A0A178A248_9BACI</name>
<dbReference type="Proteomes" id="UP000077881">
    <property type="component" value="Unassembled WGS sequence"/>
</dbReference>
<feature type="transmembrane region" description="Helical" evidence="1">
    <location>
        <begin position="259"/>
        <end position="284"/>
    </location>
</feature>
<keyword evidence="3" id="KW-1185">Reference proteome</keyword>
<dbReference type="GO" id="GO:0140359">
    <property type="term" value="F:ABC-type transporter activity"/>
    <property type="evidence" value="ECO:0007669"/>
    <property type="project" value="InterPro"/>
</dbReference>
<accession>A0A178A248</accession>
<organism evidence="2 3">
    <name type="scientific">Lederbergia galactosidilytica</name>
    <dbReference type="NCBI Taxonomy" id="217031"/>
    <lineage>
        <taxon>Bacteria</taxon>
        <taxon>Bacillati</taxon>
        <taxon>Bacillota</taxon>
        <taxon>Bacilli</taxon>
        <taxon>Bacillales</taxon>
        <taxon>Bacillaceae</taxon>
        <taxon>Lederbergia</taxon>
    </lineage>
</organism>
<dbReference type="RefSeq" id="WP_057988357.1">
    <property type="nucleotide sequence ID" value="NZ_LDJR01000028.1"/>
</dbReference>
<dbReference type="PANTHER" id="PTHR37305">
    <property type="entry name" value="INTEGRAL MEMBRANE PROTEIN-RELATED"/>
    <property type="match status" value="1"/>
</dbReference>
<feature type="transmembrane region" description="Helical" evidence="1">
    <location>
        <begin position="291"/>
        <end position="311"/>
    </location>
</feature>
<proteinExistence type="predicted"/>
<gene>
    <name evidence="2" type="ORF">ABB05_06065</name>
</gene>
<keyword evidence="1" id="KW-1133">Transmembrane helix</keyword>
<keyword evidence="1" id="KW-0472">Membrane</keyword>
<keyword evidence="1" id="KW-0812">Transmembrane</keyword>
<comment type="caution">
    <text evidence="2">The sequence shown here is derived from an EMBL/GenBank/DDBJ whole genome shotgun (WGS) entry which is preliminary data.</text>
</comment>
<dbReference type="EMBL" id="LDJR01000028">
    <property type="protein sequence ID" value="OAK73983.1"/>
    <property type="molecule type" value="Genomic_DNA"/>
</dbReference>
<dbReference type="OrthoDB" id="2939831at2"/>
<dbReference type="Pfam" id="PF12679">
    <property type="entry name" value="ABC2_membrane_2"/>
    <property type="match status" value="1"/>
</dbReference>
<evidence type="ECO:0000256" key="1">
    <source>
        <dbReference type="SAM" id="Phobius"/>
    </source>
</evidence>
<evidence type="ECO:0000313" key="2">
    <source>
        <dbReference type="EMBL" id="OAK73983.1"/>
    </source>
</evidence>
<sequence>MKTLVKYEMEKILQNKTFIGALIVSLFVLAGILFIGFHYSQLQGKAGEGLELYHQVVEKGTGEFSDRKVRAILADYMDRYQKSDVDNRTFDLFSWEIADTFFPNDKSVYTKMNDAMEQGEKTTIDQIDLKTIKEIGFTQFQTPLKIGSFVTWRDLFQVTSQIFILTSIIVILICSLVFSSDTSRNMHQLLLSTKFGRNQLTIAKIIAATLISTFVFLFIQMISLGAFYVYNSGFTGWDTSIQTNFSLKLFHFPAEINQLQVFCLAMVLHFISLLSIIAITLYVSSITRSPFSSLAMGLGLFLLPKAFTQLIKRGIVYKLLNLFPINNFRIEDFLTLMSTKQEFILQSFGQNIVVTITVLLVLKIMLNGLIYLRMKQYQIT</sequence>
<evidence type="ECO:0000313" key="3">
    <source>
        <dbReference type="Proteomes" id="UP000077881"/>
    </source>
</evidence>
<dbReference type="AlphaFoldDB" id="A0A178A248"/>
<dbReference type="PANTHER" id="PTHR37305:SF1">
    <property type="entry name" value="MEMBRANE PROTEIN"/>
    <property type="match status" value="1"/>
</dbReference>
<feature type="transmembrane region" description="Helical" evidence="1">
    <location>
        <begin position="352"/>
        <end position="372"/>
    </location>
</feature>
<protein>
    <submittedName>
        <fullName evidence="2">Uncharacterized protein</fullName>
    </submittedName>
</protein>
<dbReference type="GO" id="GO:0005886">
    <property type="term" value="C:plasma membrane"/>
    <property type="evidence" value="ECO:0007669"/>
    <property type="project" value="UniProtKB-SubCell"/>
</dbReference>
<dbReference type="PATRIC" id="fig|217031.6.peg.1311"/>
<reference evidence="2 3" key="1">
    <citation type="submission" date="2015-05" db="EMBL/GenBank/DDBJ databases">
        <title>Comparison of genome.</title>
        <authorList>
            <person name="Zheng Z."/>
            <person name="Sun M."/>
        </authorList>
    </citation>
    <scope>NUCLEOTIDE SEQUENCE [LARGE SCALE GENOMIC DNA]</scope>
    <source>
        <strain evidence="2 3">G25-74</strain>
    </source>
</reference>
<feature type="transmembrane region" description="Helical" evidence="1">
    <location>
        <begin position="21"/>
        <end position="40"/>
    </location>
</feature>
<feature type="transmembrane region" description="Helical" evidence="1">
    <location>
        <begin position="201"/>
        <end position="230"/>
    </location>
</feature>